<protein>
    <submittedName>
        <fullName evidence="1">Uncharacterized protein</fullName>
    </submittedName>
</protein>
<name>A0A267M8K5_LACJH</name>
<evidence type="ECO:0000313" key="1">
    <source>
        <dbReference type="EMBL" id="PAB55165.1"/>
    </source>
</evidence>
<dbReference type="EMBL" id="NIBD01000028">
    <property type="protein sequence ID" value="PAB55165.1"/>
    <property type="molecule type" value="Genomic_DNA"/>
</dbReference>
<organism evidence="1 2">
    <name type="scientific">Lactobacillus johnsonii</name>
    <dbReference type="NCBI Taxonomy" id="33959"/>
    <lineage>
        <taxon>Bacteria</taxon>
        <taxon>Bacillati</taxon>
        <taxon>Bacillota</taxon>
        <taxon>Bacilli</taxon>
        <taxon>Lactobacillales</taxon>
        <taxon>Lactobacillaceae</taxon>
        <taxon>Lactobacillus</taxon>
    </lineage>
</organism>
<sequence>MEVVDKRTEKNDDWHVGDVVCYYNNFSEKPNYGLIVGPTGNNEYYLAFLDFGATLGLSVNGFVLSVDTDGASSVNQLIETLRFNWKYVEKVNAHLVVED</sequence>
<dbReference type="RefSeq" id="WP_095182845.1">
    <property type="nucleotide sequence ID" value="NZ_NIBD01000028.1"/>
</dbReference>
<accession>A0A267M8K5</accession>
<dbReference type="Proteomes" id="UP000216008">
    <property type="component" value="Unassembled WGS sequence"/>
</dbReference>
<comment type="caution">
    <text evidence="1">The sequence shown here is derived from an EMBL/GenBank/DDBJ whole genome shotgun (WGS) entry which is preliminary data.</text>
</comment>
<evidence type="ECO:0000313" key="2">
    <source>
        <dbReference type="Proteomes" id="UP000216008"/>
    </source>
</evidence>
<gene>
    <name evidence="1" type="ORF">A3Q24_05635</name>
</gene>
<dbReference type="AlphaFoldDB" id="A0A267M8K5"/>
<proteinExistence type="predicted"/>
<reference evidence="1 2" key="1">
    <citation type="submission" date="2017-05" db="EMBL/GenBank/DDBJ databases">
        <title>Lactobacillus johnsonii from commercial turkeys.</title>
        <authorList>
            <person name="Johnson T.J."/>
            <person name="Youmans B."/>
        </authorList>
    </citation>
    <scope>NUCLEOTIDE SEQUENCE [LARGE SCALE GENOMIC DNA]</scope>
    <source>
        <strain evidence="1 2">UMNLJ114</strain>
    </source>
</reference>